<dbReference type="Proteomes" id="UP001595593">
    <property type="component" value="Unassembled WGS sequence"/>
</dbReference>
<dbReference type="SUPFAM" id="SSF47616">
    <property type="entry name" value="GST C-terminal domain-like"/>
    <property type="match status" value="1"/>
</dbReference>
<dbReference type="InterPro" id="IPR040079">
    <property type="entry name" value="Glutathione_S-Trfase"/>
</dbReference>
<evidence type="ECO:0000256" key="1">
    <source>
        <dbReference type="RuleBase" id="RU003494"/>
    </source>
</evidence>
<dbReference type="InterPro" id="IPR004045">
    <property type="entry name" value="Glutathione_S-Trfase_N"/>
</dbReference>
<dbReference type="PROSITE" id="PS50404">
    <property type="entry name" value="GST_NTER"/>
    <property type="match status" value="1"/>
</dbReference>
<feature type="domain" description="GST C-terminal" evidence="3">
    <location>
        <begin position="87"/>
        <end position="204"/>
    </location>
</feature>
<dbReference type="CDD" id="cd03046">
    <property type="entry name" value="GST_N_GTT1_like"/>
    <property type="match status" value="1"/>
</dbReference>
<dbReference type="PROSITE" id="PS50405">
    <property type="entry name" value="GST_CTER"/>
    <property type="match status" value="1"/>
</dbReference>
<evidence type="ECO:0000313" key="4">
    <source>
        <dbReference type="EMBL" id="MFC3124598.1"/>
    </source>
</evidence>
<dbReference type="Pfam" id="PF02798">
    <property type="entry name" value="GST_N"/>
    <property type="match status" value="1"/>
</dbReference>
<evidence type="ECO:0000259" key="2">
    <source>
        <dbReference type="PROSITE" id="PS50404"/>
    </source>
</evidence>
<reference evidence="5" key="1">
    <citation type="journal article" date="2019" name="Int. J. Syst. Evol. Microbiol.">
        <title>The Global Catalogue of Microorganisms (GCM) 10K type strain sequencing project: providing services to taxonomists for standard genome sequencing and annotation.</title>
        <authorList>
            <consortium name="The Broad Institute Genomics Platform"/>
            <consortium name="The Broad Institute Genome Sequencing Center for Infectious Disease"/>
            <person name="Wu L."/>
            <person name="Ma J."/>
        </authorList>
    </citation>
    <scope>NUCLEOTIDE SEQUENCE [LARGE SCALE GENOMIC DNA]</scope>
    <source>
        <strain evidence="5">KCTC 52094</strain>
    </source>
</reference>
<dbReference type="SFLD" id="SFLDG00358">
    <property type="entry name" value="Main_(cytGST)"/>
    <property type="match status" value="1"/>
</dbReference>
<gene>
    <name evidence="4" type="ORF">ACFOD4_05935</name>
</gene>
<dbReference type="PANTHER" id="PTHR44051">
    <property type="entry name" value="GLUTATHIONE S-TRANSFERASE-RELATED"/>
    <property type="match status" value="1"/>
</dbReference>
<dbReference type="SFLD" id="SFLDS00019">
    <property type="entry name" value="Glutathione_Transferase_(cytos"/>
    <property type="match status" value="1"/>
</dbReference>
<dbReference type="RefSeq" id="WP_379595017.1">
    <property type="nucleotide sequence ID" value="NZ_JBHRTN010000007.1"/>
</dbReference>
<dbReference type="InterPro" id="IPR004046">
    <property type="entry name" value="GST_C"/>
</dbReference>
<comment type="caution">
    <text evidence="4">The sequence shown here is derived from an EMBL/GenBank/DDBJ whole genome shotgun (WGS) entry which is preliminary data.</text>
</comment>
<dbReference type="Pfam" id="PF00043">
    <property type="entry name" value="GST_C"/>
    <property type="match status" value="1"/>
</dbReference>
<comment type="similarity">
    <text evidence="1">Belongs to the GST superfamily.</text>
</comment>
<keyword evidence="5" id="KW-1185">Reference proteome</keyword>
<dbReference type="InterPro" id="IPR010987">
    <property type="entry name" value="Glutathione-S-Trfase_C-like"/>
</dbReference>
<name>A0ABV7FZ75_9PROT</name>
<dbReference type="EMBL" id="JBHRTN010000007">
    <property type="protein sequence ID" value="MFC3124598.1"/>
    <property type="molecule type" value="Genomic_DNA"/>
</dbReference>
<dbReference type="PANTHER" id="PTHR44051:SF9">
    <property type="entry name" value="GLUTATHIONE S-TRANSFERASE 1"/>
    <property type="match status" value="1"/>
</dbReference>
<sequence length="204" mass="22684">MTIILHHLERSRSLRVLWLLKELDLPHVIRRYKRDPVTRLAPAELKQVHPLGKAPVITVDGLCIAESGAIAEFLVDRAGGQLGAPAVPGERLLYRQFLHYAEGSLMPALLNILVLRQLGEAGAPAMPQRQAMLDNHLDWLENELSVRDWFAGREFTAADVLMSFPLEVSTQIGGLDAARPGLWNWLHRIHARPAYQAASAEAAD</sequence>
<protein>
    <submittedName>
        <fullName evidence="4">Glutathione S-transferase family protein</fullName>
    </submittedName>
</protein>
<organism evidence="4 5">
    <name type="scientific">Teichococcus globiformis</name>
    <dbReference type="NCBI Taxonomy" id="2307229"/>
    <lineage>
        <taxon>Bacteria</taxon>
        <taxon>Pseudomonadati</taxon>
        <taxon>Pseudomonadota</taxon>
        <taxon>Alphaproteobacteria</taxon>
        <taxon>Acetobacterales</taxon>
        <taxon>Roseomonadaceae</taxon>
        <taxon>Roseomonas</taxon>
    </lineage>
</organism>
<dbReference type="Gene3D" id="3.40.30.10">
    <property type="entry name" value="Glutaredoxin"/>
    <property type="match status" value="1"/>
</dbReference>
<evidence type="ECO:0000259" key="3">
    <source>
        <dbReference type="PROSITE" id="PS50405"/>
    </source>
</evidence>
<proteinExistence type="inferred from homology"/>
<dbReference type="SFLD" id="SFLDG01150">
    <property type="entry name" value="Main.1:_Beta-like"/>
    <property type="match status" value="1"/>
</dbReference>
<feature type="domain" description="GST N-terminal" evidence="2">
    <location>
        <begin position="1"/>
        <end position="82"/>
    </location>
</feature>
<accession>A0ABV7FZ75</accession>
<evidence type="ECO:0000313" key="5">
    <source>
        <dbReference type="Proteomes" id="UP001595593"/>
    </source>
</evidence>
<dbReference type="SUPFAM" id="SSF52833">
    <property type="entry name" value="Thioredoxin-like"/>
    <property type="match status" value="1"/>
</dbReference>
<dbReference type="InterPro" id="IPR036282">
    <property type="entry name" value="Glutathione-S-Trfase_C_sf"/>
</dbReference>
<dbReference type="Gene3D" id="1.20.1050.10">
    <property type="match status" value="1"/>
</dbReference>
<dbReference type="InterPro" id="IPR036249">
    <property type="entry name" value="Thioredoxin-like_sf"/>
</dbReference>